<reference evidence="3 4" key="1">
    <citation type="submission" date="2020-01" db="EMBL/GenBank/DDBJ databases">
        <title>Identification and distribution of gene clusters putatively required for synthesis of sphingolipid metabolism inhibitors in phylogenetically diverse species of the filamentous fungus Fusarium.</title>
        <authorList>
            <person name="Kim H.-S."/>
            <person name="Busman M."/>
            <person name="Brown D.W."/>
            <person name="Divon H."/>
            <person name="Uhlig S."/>
            <person name="Proctor R.H."/>
        </authorList>
    </citation>
    <scope>NUCLEOTIDE SEQUENCE [LARGE SCALE GENOMIC DNA]</scope>
    <source>
        <strain evidence="3 4">NRRL 20459</strain>
    </source>
</reference>
<evidence type="ECO:0000259" key="2">
    <source>
        <dbReference type="PROSITE" id="PS50181"/>
    </source>
</evidence>
<gene>
    <name evidence="3" type="ORF">FALBO_1785</name>
</gene>
<dbReference type="Proteomes" id="UP000554235">
    <property type="component" value="Unassembled WGS sequence"/>
</dbReference>
<feature type="region of interest" description="Disordered" evidence="1">
    <location>
        <begin position="213"/>
        <end position="236"/>
    </location>
</feature>
<dbReference type="OrthoDB" id="2588098at2759"/>
<dbReference type="CDD" id="cd09917">
    <property type="entry name" value="F-box_SF"/>
    <property type="match status" value="1"/>
</dbReference>
<dbReference type="InterPro" id="IPR001810">
    <property type="entry name" value="F-box_dom"/>
</dbReference>
<organism evidence="3 4">
    <name type="scientific">Fusarium albosuccineum</name>
    <dbReference type="NCBI Taxonomy" id="1237068"/>
    <lineage>
        <taxon>Eukaryota</taxon>
        <taxon>Fungi</taxon>
        <taxon>Dikarya</taxon>
        <taxon>Ascomycota</taxon>
        <taxon>Pezizomycotina</taxon>
        <taxon>Sordariomycetes</taxon>
        <taxon>Hypocreomycetidae</taxon>
        <taxon>Hypocreales</taxon>
        <taxon>Nectriaceae</taxon>
        <taxon>Fusarium</taxon>
        <taxon>Fusarium decemcellulare species complex</taxon>
    </lineage>
</organism>
<dbReference type="EMBL" id="JAADYS010000226">
    <property type="protein sequence ID" value="KAF4471303.1"/>
    <property type="molecule type" value="Genomic_DNA"/>
</dbReference>
<accession>A0A8H4PHD6</accession>
<dbReference type="SUPFAM" id="SSF81383">
    <property type="entry name" value="F-box domain"/>
    <property type="match status" value="1"/>
</dbReference>
<comment type="caution">
    <text evidence="3">The sequence shown here is derived from an EMBL/GenBank/DDBJ whole genome shotgun (WGS) entry which is preliminary data.</text>
</comment>
<dbReference type="PROSITE" id="PS50181">
    <property type="entry name" value="FBOX"/>
    <property type="match status" value="1"/>
</dbReference>
<feature type="region of interest" description="Disordered" evidence="1">
    <location>
        <begin position="165"/>
        <end position="193"/>
    </location>
</feature>
<evidence type="ECO:0000313" key="3">
    <source>
        <dbReference type="EMBL" id="KAF4471303.1"/>
    </source>
</evidence>
<dbReference type="InterPro" id="IPR036047">
    <property type="entry name" value="F-box-like_dom_sf"/>
</dbReference>
<name>A0A8H4PHD6_9HYPO</name>
<feature type="domain" description="F-box" evidence="2">
    <location>
        <begin position="80"/>
        <end position="127"/>
    </location>
</feature>
<protein>
    <recommendedName>
        <fullName evidence="2">F-box domain-containing protein</fullName>
    </recommendedName>
</protein>
<dbReference type="AlphaFoldDB" id="A0A8H4PHD6"/>
<evidence type="ECO:0000313" key="4">
    <source>
        <dbReference type="Proteomes" id="UP000554235"/>
    </source>
</evidence>
<proteinExistence type="predicted"/>
<feature type="compositionally biased region" description="Basic residues" evidence="1">
    <location>
        <begin position="223"/>
        <end position="233"/>
    </location>
</feature>
<keyword evidence="4" id="KW-1185">Reference proteome</keyword>
<evidence type="ECO:0000256" key="1">
    <source>
        <dbReference type="SAM" id="MobiDB-lite"/>
    </source>
</evidence>
<sequence>MRFRRKPQRWFFLVPLLKQKLQLPEIEDFHFRNDSPKAFCIFNLSINAFDRLYSPLSTGHSTERLAAFLKITPPRNFSRLSSLEKLPLELLTAVFDLLDQRDLVALGLCSQKLWIDSVSTMRHWSRHGVSWAGTPMILTGTKLLALPDAIYDICPGAREVLCSKSHRQRGRNEGRTQPQRWNEGVIRDYDEPDQPELNSYRQNLMELVSLSGIPEAQRPGTKPARKTKTRRKSRLEIAKRADTDRTACRRIGKERNDVP</sequence>